<dbReference type="GO" id="GO:0004668">
    <property type="term" value="F:protein-arginine deiminase activity"/>
    <property type="evidence" value="ECO:0007669"/>
    <property type="project" value="InterPro"/>
</dbReference>
<keyword evidence="2" id="KW-0732">Signal</keyword>
<protein>
    <recommendedName>
        <fullName evidence="5">Agmatine deiminase</fullName>
    </recommendedName>
</protein>
<evidence type="ECO:0000313" key="3">
    <source>
        <dbReference type="EMBL" id="PLW87272.1"/>
    </source>
</evidence>
<organism evidence="3 4">
    <name type="scientific">Halioglobus japonicus</name>
    <dbReference type="NCBI Taxonomy" id="930805"/>
    <lineage>
        <taxon>Bacteria</taxon>
        <taxon>Pseudomonadati</taxon>
        <taxon>Pseudomonadota</taxon>
        <taxon>Gammaproteobacteria</taxon>
        <taxon>Cellvibrionales</taxon>
        <taxon>Halieaceae</taxon>
        <taxon>Halioglobus</taxon>
    </lineage>
</organism>
<dbReference type="Gene3D" id="3.75.10.10">
    <property type="entry name" value="L-arginine/glycine Amidinotransferase, Chain A"/>
    <property type="match status" value="1"/>
</dbReference>
<name>A0AAP8SP33_9GAMM</name>
<dbReference type="Proteomes" id="UP000235162">
    <property type="component" value="Unassembled WGS sequence"/>
</dbReference>
<accession>A0AAP8SP33</accession>
<evidence type="ECO:0008006" key="5">
    <source>
        <dbReference type="Google" id="ProtNLM"/>
    </source>
</evidence>
<dbReference type="PANTHER" id="PTHR31377">
    <property type="entry name" value="AGMATINE DEIMINASE-RELATED"/>
    <property type="match status" value="1"/>
</dbReference>
<dbReference type="RefSeq" id="WP_084200646.1">
    <property type="nucleotide sequence ID" value="NZ_BMYL01000001.1"/>
</dbReference>
<comment type="caution">
    <text evidence="3">The sequence shown here is derived from an EMBL/GenBank/DDBJ whole genome shotgun (WGS) entry which is preliminary data.</text>
</comment>
<dbReference type="KEGG" id="hja:BST95_16850"/>
<dbReference type="InterPro" id="IPR007466">
    <property type="entry name" value="Peptidyl-Arg-deiminase_porph"/>
</dbReference>
<evidence type="ECO:0000313" key="4">
    <source>
        <dbReference type="Proteomes" id="UP000235162"/>
    </source>
</evidence>
<keyword evidence="1" id="KW-0378">Hydrolase</keyword>
<proteinExistence type="predicted"/>
<dbReference type="SUPFAM" id="SSF55909">
    <property type="entry name" value="Pentein"/>
    <property type="match status" value="1"/>
</dbReference>
<evidence type="ECO:0000256" key="2">
    <source>
        <dbReference type="SAM" id="SignalP"/>
    </source>
</evidence>
<feature type="signal peptide" evidence="2">
    <location>
        <begin position="1"/>
        <end position="24"/>
    </location>
</feature>
<gene>
    <name evidence="3" type="ORF">C0029_01360</name>
</gene>
<reference evidence="3 4" key="1">
    <citation type="submission" date="2018-01" db="EMBL/GenBank/DDBJ databases">
        <title>The draft genome sequence of Halioglobus japonicus S1-36.</title>
        <authorList>
            <person name="Du Z.-J."/>
            <person name="Shi M.-J."/>
        </authorList>
    </citation>
    <scope>NUCLEOTIDE SEQUENCE [LARGE SCALE GENOMIC DNA]</scope>
    <source>
        <strain evidence="3 4">S1-36</strain>
    </source>
</reference>
<keyword evidence="4" id="KW-1185">Reference proteome</keyword>
<evidence type="ECO:0000256" key="1">
    <source>
        <dbReference type="ARBA" id="ARBA00022801"/>
    </source>
</evidence>
<dbReference type="EMBL" id="PKUR01000001">
    <property type="protein sequence ID" value="PLW87272.1"/>
    <property type="molecule type" value="Genomic_DNA"/>
</dbReference>
<feature type="chain" id="PRO_5042911101" description="Agmatine deiminase" evidence="2">
    <location>
        <begin position="25"/>
        <end position="364"/>
    </location>
</feature>
<dbReference type="GO" id="GO:0047632">
    <property type="term" value="F:agmatine deiminase activity"/>
    <property type="evidence" value="ECO:0007669"/>
    <property type="project" value="TreeGrafter"/>
</dbReference>
<dbReference type="AlphaFoldDB" id="A0AAP8SP33"/>
<dbReference type="GO" id="GO:0009446">
    <property type="term" value="P:putrescine biosynthetic process"/>
    <property type="evidence" value="ECO:0007669"/>
    <property type="project" value="InterPro"/>
</dbReference>
<dbReference type="Pfam" id="PF04371">
    <property type="entry name" value="PAD_porph"/>
    <property type="match status" value="1"/>
</dbReference>
<dbReference type="PANTHER" id="PTHR31377:SF0">
    <property type="entry name" value="AGMATINE DEIMINASE-RELATED"/>
    <property type="match status" value="1"/>
</dbReference>
<sequence>MKWFSVFTLAWLIPALIVAPALQADDINRRVPAEWESQAATWLQWPGPYERSFEPAFAKISTIVSRYQPLKILYLSDNVEQRARRAIESIGGNPDHANIEWLSIPYDSAWMRDNGPVYLEVDGKQVIQDWGFDAWGGAFGSDIPYRSDDRIPKVLGERLGLTVESVDIVHERGNLEFNGVDSVLLNWSTLGDPDRNPSYDRAQAVDDLKAAFGVSRVIMVEGIPEGDLTRGHIDGFARFIDADTVVVSQCTETSSCRPGDGSTGSVYDAAAATIAGAGLNVIRDPIDGKVSYRDKVFDTNYLNWMVGNGFVITMGFGDEQLDAAARKRIEGYFPGRDVYVIEMLASWYDGGGVHCHTNDQPALL</sequence>